<dbReference type="PROSITE" id="PS51257">
    <property type="entry name" value="PROKAR_LIPOPROTEIN"/>
    <property type="match status" value="1"/>
</dbReference>
<accession>A0A7I8DX96</accession>
<sequence length="34" mass="4016">MKRNIRKYALWVTLFLIAVVVFCLSLIWLSLACM</sequence>
<organism evidence="2 3">
    <name type="scientific">Faecalibacillus intestinalis</name>
    <dbReference type="NCBI Taxonomy" id="1982626"/>
    <lineage>
        <taxon>Bacteria</taxon>
        <taxon>Bacillati</taxon>
        <taxon>Bacillota</taxon>
        <taxon>Erysipelotrichia</taxon>
        <taxon>Erysipelotrichales</taxon>
        <taxon>Coprobacillaceae</taxon>
        <taxon>Faecalibacillus</taxon>
    </lineage>
</organism>
<evidence type="ECO:0000256" key="1">
    <source>
        <dbReference type="SAM" id="Phobius"/>
    </source>
</evidence>
<proteinExistence type="predicted"/>
<evidence type="ECO:0000313" key="2">
    <source>
        <dbReference type="EMBL" id="BCL57247.1"/>
    </source>
</evidence>
<reference evidence="3" key="1">
    <citation type="submission" date="2020-09" db="EMBL/GenBank/DDBJ databases">
        <title>Complete genome sequencing of Faecalibacillus intestinalis strain 14EGH31.</title>
        <authorList>
            <person name="Sakamoto M."/>
            <person name="Murakami T."/>
            <person name="Mori H."/>
        </authorList>
    </citation>
    <scope>NUCLEOTIDE SEQUENCE [LARGE SCALE GENOMIC DNA]</scope>
    <source>
        <strain evidence="3">14EGH31</strain>
    </source>
</reference>
<evidence type="ECO:0000313" key="3">
    <source>
        <dbReference type="Proteomes" id="UP000593842"/>
    </source>
</evidence>
<keyword evidence="1" id="KW-0812">Transmembrane</keyword>
<dbReference type="EMBL" id="AP024085">
    <property type="protein sequence ID" value="BCL57247.1"/>
    <property type="molecule type" value="Genomic_DNA"/>
</dbReference>
<keyword evidence="1" id="KW-0472">Membrane</keyword>
<dbReference type="AlphaFoldDB" id="A0A7I8DX96"/>
<dbReference type="KEGG" id="fit:Fi14EGH31_09590"/>
<dbReference type="Proteomes" id="UP000593842">
    <property type="component" value="Chromosome"/>
</dbReference>
<keyword evidence="1" id="KW-1133">Transmembrane helix</keyword>
<feature type="transmembrane region" description="Helical" evidence="1">
    <location>
        <begin position="9"/>
        <end position="31"/>
    </location>
</feature>
<gene>
    <name evidence="2" type="ORF">Fi14EGH31_09590</name>
</gene>
<protein>
    <submittedName>
        <fullName evidence="2">Uncharacterized protein</fullName>
    </submittedName>
</protein>
<name>A0A7I8DX96_9FIRM</name>